<protein>
    <submittedName>
        <fullName evidence="1">Uncharacterized protein</fullName>
    </submittedName>
</protein>
<gene>
    <name evidence="1" type="ORF">LTR37_001965</name>
</gene>
<comment type="caution">
    <text evidence="1">The sequence shown here is derived from an EMBL/GenBank/DDBJ whole genome shotgun (WGS) entry which is preliminary data.</text>
</comment>
<keyword evidence="2" id="KW-1185">Reference proteome</keyword>
<dbReference type="Proteomes" id="UP001281147">
    <property type="component" value="Unassembled WGS sequence"/>
</dbReference>
<organism evidence="1 2">
    <name type="scientific">Vermiconidia calcicola</name>
    <dbReference type="NCBI Taxonomy" id="1690605"/>
    <lineage>
        <taxon>Eukaryota</taxon>
        <taxon>Fungi</taxon>
        <taxon>Dikarya</taxon>
        <taxon>Ascomycota</taxon>
        <taxon>Pezizomycotina</taxon>
        <taxon>Dothideomycetes</taxon>
        <taxon>Dothideomycetidae</taxon>
        <taxon>Mycosphaerellales</taxon>
        <taxon>Extremaceae</taxon>
        <taxon>Vermiconidia</taxon>
    </lineage>
</organism>
<reference evidence="1" key="1">
    <citation type="submission" date="2023-07" db="EMBL/GenBank/DDBJ databases">
        <title>Black Yeasts Isolated from many extreme environments.</title>
        <authorList>
            <person name="Coleine C."/>
            <person name="Stajich J.E."/>
            <person name="Selbmann L."/>
        </authorList>
    </citation>
    <scope>NUCLEOTIDE SEQUENCE</scope>
    <source>
        <strain evidence="1">CCFEE 5714</strain>
    </source>
</reference>
<proteinExistence type="predicted"/>
<evidence type="ECO:0000313" key="2">
    <source>
        <dbReference type="Proteomes" id="UP001281147"/>
    </source>
</evidence>
<name>A0ACC3NU77_9PEZI</name>
<evidence type="ECO:0000313" key="1">
    <source>
        <dbReference type="EMBL" id="KAK3723242.1"/>
    </source>
</evidence>
<dbReference type="EMBL" id="JAUTXU010000010">
    <property type="protein sequence ID" value="KAK3723242.1"/>
    <property type="molecule type" value="Genomic_DNA"/>
</dbReference>
<accession>A0ACC3NU77</accession>
<sequence>MIQPARVLPSNAPPLRDGDGLHHTSRVLQEHSGNRQNDFGFSNDYEQQKYPASLLNENTYPRHHQPQQLQQAAPQHLYHPQPQHRHHWKYSYVRGGYRYPSAEEEARIHFDSERLHRRFRQSDQYIKYRNRQSKEDKGNGDQKWPDTLEKAFFTALVRYPPMGRRQQLHKDKQRGRNELIADHIKELTGVDRSRKQVSSHIQVLKPFVEGDPMIMRWLSKEDMGLPAHRSHGHSSAYGGGRRMSNYPVTALPHPAGGTAMSTLPRSDGYSIQKFKHNLDIFEPMDFQMFVQQKQKGPDGVETGTERLHTYTQSVATPLGPELLMHDWQTVDRDFPLLSALYAQRRLDCNVLVAEASLAFPTATFKGADGSPLPGVELGISFLCSSNYLPPTPKGTQSQVISNNSFYEGNVCVQEYSESTEVRFEPSDGLGSQGHVETQIKFGSKFWARTLGRLGVKLLDTSKDSGEDIASNIKGLTAVQEIIVRTETGPERILVIHWRFRHSTHPCGRASWRKLLLPVQPTQDYGITKPERADSFFEPYTQNAEVPTSQYQQQAPQPALQSPFEYDNSTGSALSSATWPTSIGDGNLIGQPADFSVDNNFDFNAGNINIAYDPNLNFDGFDSSTFNFDPSTGDFAADPALQDFSQPWCDGQAGVFDAQPNVGDGASFSTQPAEFDAHPHAYGNGYGAQYEHHPYGGPHDQQAYGGAGQDLIKDEDALAALADASSYMASALGQKQAAVF</sequence>